<evidence type="ECO:0000313" key="3">
    <source>
        <dbReference type="Proteomes" id="UP000604117"/>
    </source>
</evidence>
<proteinExistence type="predicted"/>
<keyword evidence="3" id="KW-1185">Reference proteome</keyword>
<sequence length="255" mass="27347">MAAVEEHLTGGNVTAGVVRVGATVRRPVGPQTDAVDALLAHLHAVGFTGAPRPLGRDERGRQVLEYVPGELTEDLDPRHLPDIARMLRDLHAAAASFTPPPGAVWHTEIPPVGVPGSPVGEVICHHDAAPWNLVRADRGWVLIDWDNAGPGSRAWELAYASLTCCGMRPERPIPESAARLRSFVDGYGLDPALRPALAALLGVNAGAMYDLLATGARDGRQPWARIYTEDGAFWRGVADHLHANVAEWRSALGEE</sequence>
<protein>
    <recommendedName>
        <fullName evidence="1">Aminoglycoside phosphotransferase domain-containing protein</fullName>
    </recommendedName>
</protein>
<dbReference type="Gene3D" id="3.90.1200.10">
    <property type="match status" value="1"/>
</dbReference>
<dbReference type="InterPro" id="IPR002575">
    <property type="entry name" value="Aminoglycoside_PTrfase"/>
</dbReference>
<evidence type="ECO:0000313" key="2">
    <source>
        <dbReference type="EMBL" id="GIF75758.1"/>
    </source>
</evidence>
<dbReference type="InterPro" id="IPR011009">
    <property type="entry name" value="Kinase-like_dom_sf"/>
</dbReference>
<feature type="domain" description="Aminoglycoside phosphotransferase" evidence="1">
    <location>
        <begin position="121"/>
        <end position="192"/>
    </location>
</feature>
<comment type="caution">
    <text evidence="2">The sequence shown here is derived from an EMBL/GenBank/DDBJ whole genome shotgun (WGS) entry which is preliminary data.</text>
</comment>
<evidence type="ECO:0000259" key="1">
    <source>
        <dbReference type="Pfam" id="PF01636"/>
    </source>
</evidence>
<accession>A0ABQ4CXM8</accession>
<dbReference type="Proteomes" id="UP000604117">
    <property type="component" value="Unassembled WGS sequence"/>
</dbReference>
<organism evidence="2 3">
    <name type="scientific">Asanoa siamensis</name>
    <dbReference type="NCBI Taxonomy" id="926357"/>
    <lineage>
        <taxon>Bacteria</taxon>
        <taxon>Bacillati</taxon>
        <taxon>Actinomycetota</taxon>
        <taxon>Actinomycetes</taxon>
        <taxon>Micromonosporales</taxon>
        <taxon>Micromonosporaceae</taxon>
        <taxon>Asanoa</taxon>
    </lineage>
</organism>
<name>A0ABQ4CXM8_9ACTN</name>
<reference evidence="2 3" key="1">
    <citation type="submission" date="2021-01" db="EMBL/GenBank/DDBJ databases">
        <title>Whole genome shotgun sequence of Asanoa siamensis NBRC 107932.</title>
        <authorList>
            <person name="Komaki H."/>
            <person name="Tamura T."/>
        </authorList>
    </citation>
    <scope>NUCLEOTIDE SEQUENCE [LARGE SCALE GENOMIC DNA]</scope>
    <source>
        <strain evidence="2 3">NBRC 107932</strain>
    </source>
</reference>
<dbReference type="EMBL" id="BONE01000048">
    <property type="protein sequence ID" value="GIF75758.1"/>
    <property type="molecule type" value="Genomic_DNA"/>
</dbReference>
<dbReference type="RefSeq" id="WP_203716600.1">
    <property type="nucleotide sequence ID" value="NZ_BONE01000048.1"/>
</dbReference>
<dbReference type="SUPFAM" id="SSF56112">
    <property type="entry name" value="Protein kinase-like (PK-like)"/>
    <property type="match status" value="1"/>
</dbReference>
<gene>
    <name evidence="2" type="ORF">Asi02nite_52760</name>
</gene>
<dbReference type="Pfam" id="PF01636">
    <property type="entry name" value="APH"/>
    <property type="match status" value="1"/>
</dbReference>